<comment type="similarity">
    <text evidence="1">Belongs to the zeta toxin family.</text>
</comment>
<gene>
    <name evidence="9" type="ORF">E3O10_07745</name>
</gene>
<evidence type="ECO:0000256" key="7">
    <source>
        <dbReference type="SAM" id="MobiDB-lite"/>
    </source>
</evidence>
<dbReference type="EC" id="2.7.1.176" evidence="2"/>
<dbReference type="InterPro" id="IPR027417">
    <property type="entry name" value="P-loop_NTPase"/>
</dbReference>
<evidence type="ECO:0000313" key="9">
    <source>
        <dbReference type="EMBL" id="TFB90000.1"/>
    </source>
</evidence>
<dbReference type="GO" id="GO:0016301">
    <property type="term" value="F:kinase activity"/>
    <property type="evidence" value="ECO:0007669"/>
    <property type="project" value="InterPro"/>
</dbReference>
<evidence type="ECO:0000256" key="6">
    <source>
        <dbReference type="ARBA" id="ARBA00048178"/>
    </source>
</evidence>
<protein>
    <recommendedName>
        <fullName evidence="5">UDP-N-acetylglucosamine kinase</fullName>
        <ecNumber evidence="2">2.7.1.176</ecNumber>
    </recommendedName>
    <alternativeName>
        <fullName evidence="5">UDP-N-acetylglucosamine kinase</fullName>
    </alternativeName>
</protein>
<evidence type="ECO:0000256" key="1">
    <source>
        <dbReference type="ARBA" id="ARBA00009104"/>
    </source>
</evidence>
<dbReference type="OrthoDB" id="4451554at2"/>
<feature type="domain" description="Zeta toxin" evidence="8">
    <location>
        <begin position="68"/>
        <end position="111"/>
    </location>
</feature>
<evidence type="ECO:0000256" key="2">
    <source>
        <dbReference type="ARBA" id="ARBA00011963"/>
    </source>
</evidence>
<evidence type="ECO:0000313" key="10">
    <source>
        <dbReference type="Proteomes" id="UP000297654"/>
    </source>
</evidence>
<sequence>MTPDEMERHESHLSAFSRSGGSLRADAPNATVNNPAWFIDGDLTFERQQFHARVRAEFREEQPNVLTDRKAIVLAGPPGAGKSTVLSQVIAAAGGSADQWRVIDADHFKDVLLREAIADGTYCCTSPGVTMRSSRWVTMGRRVVVLVGGVIVTSGAACGRRLGRASSR</sequence>
<dbReference type="SUPFAM" id="SSF52540">
    <property type="entry name" value="P-loop containing nucleoside triphosphate hydrolases"/>
    <property type="match status" value="1"/>
</dbReference>
<keyword evidence="4" id="KW-0067">ATP-binding</keyword>
<comment type="caution">
    <text evidence="9">The sequence shown here is derived from an EMBL/GenBank/DDBJ whole genome shotgun (WGS) entry which is preliminary data.</text>
</comment>
<dbReference type="Proteomes" id="UP000297654">
    <property type="component" value="Unassembled WGS sequence"/>
</dbReference>
<proteinExistence type="inferred from homology"/>
<comment type="catalytic activity">
    <reaction evidence="6">
        <text>UDP-N-acetyl-alpha-D-glucosamine + ATP = UDP-N-acetyl-alpha-D-glucosamine 3'-phosphate + ADP + H(+)</text>
        <dbReference type="Rhea" id="RHEA:32671"/>
        <dbReference type="ChEBI" id="CHEBI:15378"/>
        <dbReference type="ChEBI" id="CHEBI:30616"/>
        <dbReference type="ChEBI" id="CHEBI:57705"/>
        <dbReference type="ChEBI" id="CHEBI:64353"/>
        <dbReference type="ChEBI" id="CHEBI:456216"/>
        <dbReference type="EC" id="2.7.1.176"/>
    </reaction>
</comment>
<organism evidence="9 10">
    <name type="scientific">Cryobacterium luteum</name>
    <dbReference type="NCBI Taxonomy" id="1424661"/>
    <lineage>
        <taxon>Bacteria</taxon>
        <taxon>Bacillati</taxon>
        <taxon>Actinomycetota</taxon>
        <taxon>Actinomycetes</taxon>
        <taxon>Micrococcales</taxon>
        <taxon>Microbacteriaceae</taxon>
        <taxon>Cryobacterium</taxon>
    </lineage>
</organism>
<keyword evidence="3" id="KW-0547">Nucleotide-binding</keyword>
<evidence type="ECO:0000256" key="4">
    <source>
        <dbReference type="ARBA" id="ARBA00022840"/>
    </source>
</evidence>
<feature type="region of interest" description="Disordered" evidence="7">
    <location>
        <begin position="1"/>
        <end position="27"/>
    </location>
</feature>
<feature type="compositionally biased region" description="Basic and acidic residues" evidence="7">
    <location>
        <begin position="1"/>
        <end position="12"/>
    </location>
</feature>
<dbReference type="AlphaFoldDB" id="A0A5F0D5I5"/>
<dbReference type="Pfam" id="PF06414">
    <property type="entry name" value="Zeta_toxin"/>
    <property type="match status" value="1"/>
</dbReference>
<dbReference type="InterPro" id="IPR010488">
    <property type="entry name" value="Zeta_toxin_domain"/>
</dbReference>
<reference evidence="9 10" key="1">
    <citation type="submission" date="2019-03" db="EMBL/GenBank/DDBJ databases">
        <title>Genomics of glacier-inhabiting Cryobacterium strains.</title>
        <authorList>
            <person name="Liu Q."/>
            <person name="Xin Y.-H."/>
        </authorList>
    </citation>
    <scope>NUCLEOTIDE SEQUENCE [LARGE SCALE GENOMIC DNA]</scope>
    <source>
        <strain evidence="9 10">Hh15</strain>
    </source>
</reference>
<evidence type="ECO:0000256" key="3">
    <source>
        <dbReference type="ARBA" id="ARBA00022741"/>
    </source>
</evidence>
<dbReference type="GO" id="GO:0005524">
    <property type="term" value="F:ATP binding"/>
    <property type="evidence" value="ECO:0007669"/>
    <property type="project" value="UniProtKB-KW"/>
</dbReference>
<name>A0A5F0D5I5_9MICO</name>
<dbReference type="EMBL" id="SOFF01000028">
    <property type="protein sequence ID" value="TFB90000.1"/>
    <property type="molecule type" value="Genomic_DNA"/>
</dbReference>
<evidence type="ECO:0000256" key="5">
    <source>
        <dbReference type="ARBA" id="ARBA00032897"/>
    </source>
</evidence>
<dbReference type="Gene3D" id="3.40.50.300">
    <property type="entry name" value="P-loop containing nucleotide triphosphate hydrolases"/>
    <property type="match status" value="1"/>
</dbReference>
<evidence type="ECO:0000259" key="8">
    <source>
        <dbReference type="Pfam" id="PF06414"/>
    </source>
</evidence>
<keyword evidence="10" id="KW-1185">Reference proteome</keyword>
<accession>A0A5F0D5I5</accession>
<dbReference type="RefSeq" id="WP_092111982.1">
    <property type="nucleotide sequence ID" value="NZ_FOCN01000019.1"/>
</dbReference>